<dbReference type="PANTHER" id="PTHR14239">
    <property type="entry name" value="DUDULIN-RELATED"/>
    <property type="match status" value="1"/>
</dbReference>
<sequence length="246" mass="25763">MSSARRRSRPGGRSPFPGRSVATMDIGIIGAGNIGGNLTRAFSRLGHTVKVANSRGPETLADLAEETGATAVTAEDAARGVELVVVTIPQGKVPDLPTTLLDPLPDGAVVVDTGNYYPQQRDGRIDAIEDGTPETVWTAQHLDPRGRLQWVKAFNGIMAEHLLTAGRQPGDLERRALPVAGDSADAKQVVGGLVDELGFDVVDAGSLADSWRQQPGTPVYGAEAGVEGITKALADAPAERPAEFRA</sequence>
<protein>
    <submittedName>
        <fullName evidence="4">NAD(P)-binding domain-containing protein</fullName>
    </submittedName>
</protein>
<keyword evidence="5" id="KW-1185">Reference proteome</keyword>
<dbReference type="EMBL" id="JBFNQN010000004">
    <property type="protein sequence ID" value="MEW9264519.1"/>
    <property type="molecule type" value="Genomic_DNA"/>
</dbReference>
<proteinExistence type="predicted"/>
<organism evidence="4 5">
    <name type="scientific">Kineococcus endophyticus</name>
    <dbReference type="NCBI Taxonomy" id="1181883"/>
    <lineage>
        <taxon>Bacteria</taxon>
        <taxon>Bacillati</taxon>
        <taxon>Actinomycetota</taxon>
        <taxon>Actinomycetes</taxon>
        <taxon>Kineosporiales</taxon>
        <taxon>Kineosporiaceae</taxon>
        <taxon>Kineococcus</taxon>
    </lineage>
</organism>
<dbReference type="InterPro" id="IPR051267">
    <property type="entry name" value="STEAP_metalloreductase"/>
</dbReference>
<evidence type="ECO:0000313" key="4">
    <source>
        <dbReference type="EMBL" id="MEW9264519.1"/>
    </source>
</evidence>
<feature type="region of interest" description="Disordered" evidence="2">
    <location>
        <begin position="1"/>
        <end position="20"/>
    </location>
</feature>
<dbReference type="InterPro" id="IPR028939">
    <property type="entry name" value="P5C_Rdtase_cat_N"/>
</dbReference>
<feature type="domain" description="Pyrroline-5-carboxylate reductase catalytic N-terminal" evidence="3">
    <location>
        <begin position="26"/>
        <end position="116"/>
    </location>
</feature>
<gene>
    <name evidence="4" type="ORF">AB1207_07160</name>
</gene>
<reference evidence="4 5" key="1">
    <citation type="submission" date="2024-07" db="EMBL/GenBank/DDBJ databases">
        <authorList>
            <person name="Thanompreechachai J."/>
            <person name="Duangmal K."/>
        </authorList>
    </citation>
    <scope>NUCLEOTIDE SEQUENCE [LARGE SCALE GENOMIC DNA]</scope>
    <source>
        <strain evidence="4 5">KCTC 19886</strain>
    </source>
</reference>
<dbReference type="InterPro" id="IPR036291">
    <property type="entry name" value="NAD(P)-bd_dom_sf"/>
</dbReference>
<keyword evidence="1" id="KW-0560">Oxidoreductase</keyword>
<dbReference type="Pfam" id="PF03807">
    <property type="entry name" value="F420_oxidored"/>
    <property type="match status" value="1"/>
</dbReference>
<feature type="compositionally biased region" description="Low complexity" evidence="2">
    <location>
        <begin position="11"/>
        <end position="20"/>
    </location>
</feature>
<feature type="compositionally biased region" description="Basic residues" evidence="2">
    <location>
        <begin position="1"/>
        <end position="10"/>
    </location>
</feature>
<dbReference type="Gene3D" id="3.40.50.720">
    <property type="entry name" value="NAD(P)-binding Rossmann-like Domain"/>
    <property type="match status" value="1"/>
</dbReference>
<dbReference type="SUPFAM" id="SSF51735">
    <property type="entry name" value="NAD(P)-binding Rossmann-fold domains"/>
    <property type="match status" value="1"/>
</dbReference>
<dbReference type="Proteomes" id="UP001555826">
    <property type="component" value="Unassembled WGS sequence"/>
</dbReference>
<dbReference type="RefSeq" id="WP_367637254.1">
    <property type="nucleotide sequence ID" value="NZ_JBFNQN010000004.1"/>
</dbReference>
<name>A0ABV3P4G3_9ACTN</name>
<evidence type="ECO:0000313" key="5">
    <source>
        <dbReference type="Proteomes" id="UP001555826"/>
    </source>
</evidence>
<evidence type="ECO:0000259" key="3">
    <source>
        <dbReference type="Pfam" id="PF03807"/>
    </source>
</evidence>
<evidence type="ECO:0000256" key="1">
    <source>
        <dbReference type="ARBA" id="ARBA00023002"/>
    </source>
</evidence>
<evidence type="ECO:0000256" key="2">
    <source>
        <dbReference type="SAM" id="MobiDB-lite"/>
    </source>
</evidence>
<comment type="caution">
    <text evidence="4">The sequence shown here is derived from an EMBL/GenBank/DDBJ whole genome shotgun (WGS) entry which is preliminary data.</text>
</comment>
<accession>A0ABV3P4G3</accession>